<dbReference type="InterPro" id="IPR047817">
    <property type="entry name" value="ABC2_TM_bact-type"/>
</dbReference>
<dbReference type="KEGG" id="agv:OJF2_64490"/>
<dbReference type="Proteomes" id="UP000324233">
    <property type="component" value="Chromosome"/>
</dbReference>
<feature type="transmembrane region" description="Helical" evidence="9">
    <location>
        <begin position="138"/>
        <end position="167"/>
    </location>
</feature>
<dbReference type="EMBL" id="CP042997">
    <property type="protein sequence ID" value="QEH37857.1"/>
    <property type="molecule type" value="Genomic_DNA"/>
</dbReference>
<evidence type="ECO:0000256" key="4">
    <source>
        <dbReference type="ARBA" id="ARBA00022475"/>
    </source>
</evidence>
<feature type="transmembrane region" description="Helical" evidence="9">
    <location>
        <begin position="173"/>
        <end position="198"/>
    </location>
</feature>
<dbReference type="InterPro" id="IPR013525">
    <property type="entry name" value="ABC2_TM"/>
</dbReference>
<comment type="subcellular location">
    <subcellularLocation>
        <location evidence="1">Cell inner membrane</location>
        <topology evidence="1">Multi-pass membrane protein</topology>
    </subcellularLocation>
    <subcellularLocation>
        <location evidence="9">Cell membrane</location>
        <topology evidence="9">Multi-pass membrane protein</topology>
    </subcellularLocation>
</comment>
<accession>A0A5B9WBH5</accession>
<feature type="transmembrane region" description="Helical" evidence="9">
    <location>
        <begin position="205"/>
        <end position="225"/>
    </location>
</feature>
<organism evidence="11 12">
    <name type="scientific">Aquisphaera giovannonii</name>
    <dbReference type="NCBI Taxonomy" id="406548"/>
    <lineage>
        <taxon>Bacteria</taxon>
        <taxon>Pseudomonadati</taxon>
        <taxon>Planctomycetota</taxon>
        <taxon>Planctomycetia</taxon>
        <taxon>Isosphaerales</taxon>
        <taxon>Isosphaeraceae</taxon>
        <taxon>Aquisphaera</taxon>
    </lineage>
</organism>
<evidence type="ECO:0000256" key="7">
    <source>
        <dbReference type="ARBA" id="ARBA00022989"/>
    </source>
</evidence>
<feature type="transmembrane region" description="Helical" evidence="9">
    <location>
        <begin position="263"/>
        <end position="283"/>
    </location>
</feature>
<evidence type="ECO:0000256" key="6">
    <source>
        <dbReference type="ARBA" id="ARBA00022692"/>
    </source>
</evidence>
<comment type="similarity">
    <text evidence="2 9">Belongs to the ABC-2 integral membrane protein family.</text>
</comment>
<keyword evidence="7 9" id="KW-1133">Transmembrane helix</keyword>
<reference evidence="11 12" key="1">
    <citation type="submission" date="2019-08" db="EMBL/GenBank/DDBJ databases">
        <title>Deep-cultivation of Planctomycetes and their phenomic and genomic characterization uncovers novel biology.</title>
        <authorList>
            <person name="Wiegand S."/>
            <person name="Jogler M."/>
            <person name="Boedeker C."/>
            <person name="Pinto D."/>
            <person name="Vollmers J."/>
            <person name="Rivas-Marin E."/>
            <person name="Kohn T."/>
            <person name="Peeters S.H."/>
            <person name="Heuer A."/>
            <person name="Rast P."/>
            <person name="Oberbeckmann S."/>
            <person name="Bunk B."/>
            <person name="Jeske O."/>
            <person name="Meyerdierks A."/>
            <person name="Storesund J.E."/>
            <person name="Kallscheuer N."/>
            <person name="Luecker S."/>
            <person name="Lage O.M."/>
            <person name="Pohl T."/>
            <person name="Merkel B.J."/>
            <person name="Hornburger P."/>
            <person name="Mueller R.-W."/>
            <person name="Bruemmer F."/>
            <person name="Labrenz M."/>
            <person name="Spormann A.M."/>
            <person name="Op den Camp H."/>
            <person name="Overmann J."/>
            <person name="Amann R."/>
            <person name="Jetten M.S.M."/>
            <person name="Mascher T."/>
            <person name="Medema M.H."/>
            <person name="Devos D.P."/>
            <person name="Kaster A.-K."/>
            <person name="Ovreas L."/>
            <person name="Rohde M."/>
            <person name="Galperin M.Y."/>
            <person name="Jogler C."/>
        </authorList>
    </citation>
    <scope>NUCLEOTIDE SEQUENCE [LARGE SCALE GENOMIC DNA]</scope>
    <source>
        <strain evidence="11 12">OJF2</strain>
    </source>
</reference>
<evidence type="ECO:0000256" key="9">
    <source>
        <dbReference type="RuleBase" id="RU361157"/>
    </source>
</evidence>
<keyword evidence="5" id="KW-0997">Cell inner membrane</keyword>
<proteinExistence type="inferred from homology"/>
<keyword evidence="3 9" id="KW-0813">Transport</keyword>
<evidence type="ECO:0000256" key="5">
    <source>
        <dbReference type="ARBA" id="ARBA00022519"/>
    </source>
</evidence>
<gene>
    <name evidence="11" type="primary">tagG_2</name>
    <name evidence="11" type="ORF">OJF2_64490</name>
</gene>
<evidence type="ECO:0000259" key="10">
    <source>
        <dbReference type="PROSITE" id="PS51012"/>
    </source>
</evidence>
<dbReference type="PANTHER" id="PTHR30413:SF8">
    <property type="entry name" value="TRANSPORT PERMEASE PROTEIN"/>
    <property type="match status" value="1"/>
</dbReference>
<evidence type="ECO:0000256" key="2">
    <source>
        <dbReference type="ARBA" id="ARBA00007783"/>
    </source>
</evidence>
<evidence type="ECO:0000256" key="8">
    <source>
        <dbReference type="ARBA" id="ARBA00023136"/>
    </source>
</evidence>
<dbReference type="PROSITE" id="PS51012">
    <property type="entry name" value="ABC_TM2"/>
    <property type="match status" value="1"/>
</dbReference>
<dbReference type="PANTHER" id="PTHR30413">
    <property type="entry name" value="INNER MEMBRANE TRANSPORT PERMEASE"/>
    <property type="match status" value="1"/>
</dbReference>
<feature type="transmembrane region" description="Helical" evidence="9">
    <location>
        <begin position="64"/>
        <end position="86"/>
    </location>
</feature>
<protein>
    <recommendedName>
        <fullName evidence="9">Transport permease protein</fullName>
    </recommendedName>
</protein>
<dbReference type="Pfam" id="PF01061">
    <property type="entry name" value="ABC2_membrane"/>
    <property type="match status" value="1"/>
</dbReference>
<evidence type="ECO:0000256" key="1">
    <source>
        <dbReference type="ARBA" id="ARBA00004429"/>
    </source>
</evidence>
<name>A0A5B9WBH5_9BACT</name>
<feature type="transmembrane region" description="Helical" evidence="9">
    <location>
        <begin position="106"/>
        <end position="126"/>
    </location>
</feature>
<feature type="domain" description="ABC transmembrane type-2" evidence="10">
    <location>
        <begin position="65"/>
        <end position="286"/>
    </location>
</feature>
<dbReference type="GO" id="GO:0140359">
    <property type="term" value="F:ABC-type transporter activity"/>
    <property type="evidence" value="ECO:0007669"/>
    <property type="project" value="InterPro"/>
</dbReference>
<dbReference type="GO" id="GO:0005886">
    <property type="term" value="C:plasma membrane"/>
    <property type="evidence" value="ECO:0007669"/>
    <property type="project" value="UniProtKB-SubCell"/>
</dbReference>
<sequence length="294" mass="32371">MTNMDMTLAREVAAPVESAPTPRRTVIRARRGWRGIDPGELWRYRELLFFLTWRDVKVRYKQTALGAAWAILQPLMTMIVFSIFFGRLAGVSSGAIPYPLFAFAGLLPWTFFANAISGAGLSVVGSERLITKIYFPRLIIPISAVSAGLVDFLIAMGMLGVIMAWYGVVPSPAIILAPILVAGLFLGAVGVGSLLAALNVSYRDFRYVIPFMVQLWMFCTPTIYLQSDRLAESGWRFVLPLNPAYGLIKGFRASVLGGELEPYSLAVSLSVALLSFVAGILYFRRVERGFADII</sequence>
<dbReference type="AlphaFoldDB" id="A0A5B9WBH5"/>
<keyword evidence="4 9" id="KW-1003">Cell membrane</keyword>
<keyword evidence="6 9" id="KW-0812">Transmembrane</keyword>
<evidence type="ECO:0000256" key="3">
    <source>
        <dbReference type="ARBA" id="ARBA00022448"/>
    </source>
</evidence>
<keyword evidence="8 9" id="KW-0472">Membrane</keyword>
<keyword evidence="12" id="KW-1185">Reference proteome</keyword>
<dbReference type="GO" id="GO:0015920">
    <property type="term" value="P:lipopolysaccharide transport"/>
    <property type="evidence" value="ECO:0007669"/>
    <property type="project" value="TreeGrafter"/>
</dbReference>
<evidence type="ECO:0000313" key="12">
    <source>
        <dbReference type="Proteomes" id="UP000324233"/>
    </source>
</evidence>
<evidence type="ECO:0000313" key="11">
    <source>
        <dbReference type="EMBL" id="QEH37857.1"/>
    </source>
</evidence>